<evidence type="ECO:0000313" key="3">
    <source>
        <dbReference type="EMBL" id="ADG98318.1"/>
    </source>
</evidence>
<protein>
    <recommendedName>
        <fullName evidence="5">DUF4190 domain-containing protein</fullName>
    </recommendedName>
</protein>
<dbReference type="Proteomes" id="UP000002247">
    <property type="component" value="Chromosome"/>
</dbReference>
<feature type="transmembrane region" description="Helical" evidence="2">
    <location>
        <begin position="78"/>
        <end position="98"/>
    </location>
</feature>
<reference evidence="3 4" key="1">
    <citation type="journal article" date="2010" name="Stand. Genomic Sci.">
        <title>Complete genome sequence of Segniliparus rotundus type strain (CDC 1076).</title>
        <authorList>
            <person name="Sikorski J."/>
            <person name="Lapidus A."/>
            <person name="Copeland A."/>
            <person name="Misra M."/>
            <person name="Glavina Del Rio T."/>
            <person name="Nolan M."/>
            <person name="Lucas S."/>
            <person name="Chen F."/>
            <person name="Tice H."/>
            <person name="Cheng J.F."/>
            <person name="Jando M."/>
            <person name="Schneider S."/>
            <person name="Bruce D."/>
            <person name="Goodwin L."/>
            <person name="Pitluck S."/>
            <person name="Liolios K."/>
            <person name="Mikhailova N."/>
            <person name="Pati A."/>
            <person name="Ivanova N."/>
            <person name="Mavromatis K."/>
            <person name="Chen A."/>
            <person name="Palaniappan K."/>
            <person name="Chertkov O."/>
            <person name="Land M."/>
            <person name="Hauser L."/>
            <person name="Chang Y.J."/>
            <person name="Jeffries C.D."/>
            <person name="Brettin T."/>
            <person name="Detter J.C."/>
            <person name="Han C."/>
            <person name="Rohde M."/>
            <person name="Goker M."/>
            <person name="Bristow J."/>
            <person name="Eisen J.A."/>
            <person name="Markowitz V."/>
            <person name="Hugenholtz P."/>
            <person name="Kyrpides N.C."/>
            <person name="Klenk H.P."/>
        </authorList>
    </citation>
    <scope>NUCLEOTIDE SEQUENCE [LARGE SCALE GENOMIC DNA]</scope>
    <source>
        <strain evidence="4">ATCC BAA-972 / CDC 1076 / CIP 108378 / DSM 44985 / JCM 13578</strain>
    </source>
</reference>
<keyword evidence="2" id="KW-0472">Membrane</keyword>
<evidence type="ECO:0000313" key="4">
    <source>
        <dbReference type="Proteomes" id="UP000002247"/>
    </source>
</evidence>
<dbReference type="AlphaFoldDB" id="D6Z8N8"/>
<dbReference type="STRING" id="640132.Srot_1858"/>
<accession>D6Z8N8</accession>
<evidence type="ECO:0000256" key="2">
    <source>
        <dbReference type="SAM" id="Phobius"/>
    </source>
</evidence>
<name>D6Z8N8_SEGRD</name>
<dbReference type="RefSeq" id="WP_013138771.1">
    <property type="nucleotide sequence ID" value="NC_014168.1"/>
</dbReference>
<organism evidence="3 4">
    <name type="scientific">Segniliparus rotundus (strain ATCC BAA-972 / CDC 1076 / CIP 108378 / DSM 44985 / JCM 13578)</name>
    <dbReference type="NCBI Taxonomy" id="640132"/>
    <lineage>
        <taxon>Bacteria</taxon>
        <taxon>Bacillati</taxon>
        <taxon>Actinomycetota</taxon>
        <taxon>Actinomycetes</taxon>
        <taxon>Mycobacteriales</taxon>
        <taxon>Segniliparaceae</taxon>
        <taxon>Segniliparus</taxon>
    </lineage>
</organism>
<gene>
    <name evidence="3" type="ordered locus">Srot_1858</name>
</gene>
<evidence type="ECO:0008006" key="5">
    <source>
        <dbReference type="Google" id="ProtNLM"/>
    </source>
</evidence>
<keyword evidence="2" id="KW-0812">Transmembrane</keyword>
<dbReference type="EMBL" id="CP001958">
    <property type="protein sequence ID" value="ADG98318.1"/>
    <property type="molecule type" value="Genomic_DNA"/>
</dbReference>
<feature type="region of interest" description="Disordered" evidence="1">
    <location>
        <begin position="1"/>
        <end position="34"/>
    </location>
</feature>
<feature type="compositionally biased region" description="Low complexity" evidence="1">
    <location>
        <begin position="12"/>
        <end position="34"/>
    </location>
</feature>
<sequence>MTYPSEPNPYSEAGQPGAPGQQPPFQGFPAQQPPAEQKNTLGILAIVFAALFDICAIGLILGIVAVATAKGNQQQKKFGWIAIGIAIAWGVLGVILSLTGMLDLGFNASTTAP</sequence>
<keyword evidence="4" id="KW-1185">Reference proteome</keyword>
<dbReference type="KEGG" id="srt:Srot_1858"/>
<proteinExistence type="predicted"/>
<dbReference type="OrthoDB" id="9881825at2"/>
<dbReference type="HOGENOM" id="CLU_2195106_0_0_11"/>
<keyword evidence="2" id="KW-1133">Transmembrane helix</keyword>
<evidence type="ECO:0000256" key="1">
    <source>
        <dbReference type="SAM" id="MobiDB-lite"/>
    </source>
</evidence>
<feature type="transmembrane region" description="Helical" evidence="2">
    <location>
        <begin position="41"/>
        <end position="66"/>
    </location>
</feature>